<protein>
    <submittedName>
        <fullName evidence="1">Uncharacterized protein</fullName>
    </submittedName>
</protein>
<evidence type="ECO:0000313" key="1">
    <source>
        <dbReference type="EMBL" id="RXH85980.1"/>
    </source>
</evidence>
<name>A0A498IRU2_MALDO</name>
<keyword evidence="2" id="KW-1185">Reference proteome</keyword>
<comment type="caution">
    <text evidence="1">The sequence shown here is derived from an EMBL/GenBank/DDBJ whole genome shotgun (WGS) entry which is preliminary data.</text>
</comment>
<dbReference type="AlphaFoldDB" id="A0A498IRU2"/>
<dbReference type="Proteomes" id="UP000290289">
    <property type="component" value="Chromosome 10"/>
</dbReference>
<sequence length="78" mass="9265">MMCLISHGEALKSTALSNFFAHFRLDLISFKFDSFNALDCYFQANYYIFQQIYKEQPSWIIARFRQIISLLVFQLPTL</sequence>
<evidence type="ECO:0000313" key="2">
    <source>
        <dbReference type="Proteomes" id="UP000290289"/>
    </source>
</evidence>
<organism evidence="1 2">
    <name type="scientific">Malus domestica</name>
    <name type="common">Apple</name>
    <name type="synonym">Pyrus malus</name>
    <dbReference type="NCBI Taxonomy" id="3750"/>
    <lineage>
        <taxon>Eukaryota</taxon>
        <taxon>Viridiplantae</taxon>
        <taxon>Streptophyta</taxon>
        <taxon>Embryophyta</taxon>
        <taxon>Tracheophyta</taxon>
        <taxon>Spermatophyta</taxon>
        <taxon>Magnoliopsida</taxon>
        <taxon>eudicotyledons</taxon>
        <taxon>Gunneridae</taxon>
        <taxon>Pentapetalae</taxon>
        <taxon>rosids</taxon>
        <taxon>fabids</taxon>
        <taxon>Rosales</taxon>
        <taxon>Rosaceae</taxon>
        <taxon>Amygdaloideae</taxon>
        <taxon>Maleae</taxon>
        <taxon>Malus</taxon>
    </lineage>
</organism>
<reference evidence="1 2" key="1">
    <citation type="submission" date="2018-10" db="EMBL/GenBank/DDBJ databases">
        <title>A high-quality apple genome assembly.</title>
        <authorList>
            <person name="Hu J."/>
        </authorList>
    </citation>
    <scope>NUCLEOTIDE SEQUENCE [LARGE SCALE GENOMIC DNA]</scope>
    <source>
        <strain evidence="2">cv. HFTH1</strain>
        <tissue evidence="1">Young leaf</tissue>
    </source>
</reference>
<proteinExistence type="predicted"/>
<dbReference type="EMBL" id="RDQH01000336">
    <property type="protein sequence ID" value="RXH85980.1"/>
    <property type="molecule type" value="Genomic_DNA"/>
</dbReference>
<accession>A0A498IRU2</accession>
<gene>
    <name evidence="1" type="ORF">DVH24_017033</name>
</gene>